<dbReference type="Proteomes" id="UP000297891">
    <property type="component" value="Unassembled WGS sequence"/>
</dbReference>
<dbReference type="OrthoDB" id="5294039at2"/>
<evidence type="ECO:0000313" key="2">
    <source>
        <dbReference type="Proteomes" id="UP000297891"/>
    </source>
</evidence>
<gene>
    <name evidence="1" type="ORF">EHQ30_04775</name>
</gene>
<dbReference type="EMBL" id="RQFP01000001">
    <property type="protein sequence ID" value="TGK95945.1"/>
    <property type="molecule type" value="Genomic_DNA"/>
</dbReference>
<dbReference type="RefSeq" id="WP_100789098.1">
    <property type="nucleotide sequence ID" value="NZ_NPDQ01000001.1"/>
</dbReference>
<evidence type="ECO:0000313" key="1">
    <source>
        <dbReference type="EMBL" id="TGK95945.1"/>
    </source>
</evidence>
<proteinExistence type="predicted"/>
<accession>A0A2M9Y6A4</accession>
<organism evidence="1 2">
    <name type="scientific">Leptospira brenneri</name>
    <dbReference type="NCBI Taxonomy" id="2023182"/>
    <lineage>
        <taxon>Bacteria</taxon>
        <taxon>Pseudomonadati</taxon>
        <taxon>Spirochaetota</taxon>
        <taxon>Spirochaetia</taxon>
        <taxon>Leptospirales</taxon>
        <taxon>Leptospiraceae</taxon>
        <taxon>Leptospira</taxon>
    </lineage>
</organism>
<protein>
    <submittedName>
        <fullName evidence="1">DUF3347 domain-containing protein</fullName>
    </submittedName>
</protein>
<dbReference type="AlphaFoldDB" id="A0A2M9Y6A4"/>
<comment type="caution">
    <text evidence="1">The sequence shown here is derived from an EMBL/GenBank/DDBJ whole genome shotgun (WGS) entry which is preliminary data.</text>
</comment>
<reference evidence="1" key="1">
    <citation type="journal article" date="2019" name="PLoS Negl. Trop. Dis.">
        <title>Revisiting the worldwide diversity of Leptospira species in the environment.</title>
        <authorList>
            <person name="Vincent A.T."/>
            <person name="Schiettekatte O."/>
            <person name="Bourhy P."/>
            <person name="Veyrier F.J."/>
            <person name="Picardeau M."/>
        </authorList>
    </citation>
    <scope>NUCLEOTIDE SEQUENCE [LARGE SCALE GENOMIC DNA]</scope>
    <source>
        <strain evidence="1">201800277</strain>
    </source>
</reference>
<sequence length="167" mass="19288">MNFNSQLGKKNQNMNVFRISLIVFAIFTLSCKEEVIPFETAHENLAAKLLAENQILLEEYLKEDPKPNWKTFSEVLDTLATSGHPKLKTWTESLRPLLPTTGSDLESSYEKISKIQEILIQIKTEVPNQSQYNRFYCPMVDKSWLMTGREVKNPYAPEMRDCGELLQ</sequence>
<name>A0A2M9Y6A4_9LEPT</name>
<keyword evidence="2" id="KW-1185">Reference proteome</keyword>